<sequence>MGGKERCSCYSLAQMDYPLLPRTLVMVFAVASLSGCAGGGSRYPDLNLRNFERVQGTFTSAAAPAQAAAPASLGAKEMAEVGNALLAAGDQHARFLSEANRARPLIASASGTGIEDNRWPIAQIAIGSLESHNGQTVSLLADLDSLYADASLSFAERTQIDLARQQVSDYHTVERQLITELITLLDSTPNGSNP</sequence>
<reference evidence="1 2" key="1">
    <citation type="submission" date="2023-06" db="EMBL/GenBank/DDBJ databases">
        <title>Altererythrobacter rubellus NBRC 112769 genome.</title>
        <authorList>
            <person name="Zhang K."/>
        </authorList>
    </citation>
    <scope>NUCLEOTIDE SEQUENCE [LARGE SCALE GENOMIC DNA]</scope>
    <source>
        <strain evidence="1 2">NBRC 112769</strain>
    </source>
</reference>
<protein>
    <submittedName>
        <fullName evidence="1">Uncharacterized protein</fullName>
    </submittedName>
</protein>
<evidence type="ECO:0000313" key="1">
    <source>
        <dbReference type="EMBL" id="WIW94632.1"/>
    </source>
</evidence>
<dbReference type="RefSeq" id="WP_285974948.1">
    <property type="nucleotide sequence ID" value="NZ_CP127221.1"/>
</dbReference>
<organism evidence="1 2">
    <name type="scientific">Altererythrobacter rubellus</name>
    <dbReference type="NCBI Taxonomy" id="2173831"/>
    <lineage>
        <taxon>Bacteria</taxon>
        <taxon>Pseudomonadati</taxon>
        <taxon>Pseudomonadota</taxon>
        <taxon>Alphaproteobacteria</taxon>
        <taxon>Sphingomonadales</taxon>
        <taxon>Erythrobacteraceae</taxon>
        <taxon>Altererythrobacter</taxon>
    </lineage>
</organism>
<evidence type="ECO:0000313" key="2">
    <source>
        <dbReference type="Proteomes" id="UP001231445"/>
    </source>
</evidence>
<dbReference type="AlphaFoldDB" id="A0A9Y2F5B4"/>
<dbReference type="Proteomes" id="UP001231445">
    <property type="component" value="Chromosome"/>
</dbReference>
<proteinExistence type="predicted"/>
<dbReference type="EMBL" id="CP127221">
    <property type="protein sequence ID" value="WIW94632.1"/>
    <property type="molecule type" value="Genomic_DNA"/>
</dbReference>
<name>A0A9Y2F5B4_9SPHN</name>
<accession>A0A9Y2F5B4</accession>
<gene>
    <name evidence="1" type="ORF">QQX03_06485</name>
</gene>
<keyword evidence="2" id="KW-1185">Reference proteome</keyword>
<dbReference type="KEGG" id="arue:QQX03_06485"/>